<keyword evidence="1" id="KW-0472">Membrane</keyword>
<sequence length="166" mass="18542">MRESTLIAKSSIRRASPQLRLRTGLAWGIAVAVDAWLVWLKWWRLPNTIREIIRMFPETAFLHDPAMLWQFVAASCLQVVVIASLYLAVARIPARWVPWLRIATLASFAAICIGSNALVIAHGFSTPGFVYSLGLAAAASLIATVALVHGQWRRWLARRKRRATAL</sequence>
<dbReference type="Proteomes" id="UP000488776">
    <property type="component" value="Unassembled WGS sequence"/>
</dbReference>
<dbReference type="RefSeq" id="WP_003811438.1">
    <property type="nucleotide sequence ID" value="NZ_AP018132.1"/>
</dbReference>
<feature type="transmembrane region" description="Helical" evidence="1">
    <location>
        <begin position="21"/>
        <end position="39"/>
    </location>
</feature>
<feature type="transmembrane region" description="Helical" evidence="1">
    <location>
        <begin position="130"/>
        <end position="152"/>
    </location>
</feature>
<proteinExistence type="predicted"/>
<dbReference type="GeneID" id="93091725"/>
<gene>
    <name evidence="3" type="ORF">G5T23_06215</name>
    <name evidence="2" type="ORF">HMPREF3196_00116</name>
</gene>
<dbReference type="AlphaFoldDB" id="A0A0E2Z5Z1"/>
<dbReference type="EMBL" id="JAAJBJ010000005">
    <property type="protein sequence ID" value="NGG36620.1"/>
    <property type="molecule type" value="Genomic_DNA"/>
</dbReference>
<comment type="caution">
    <text evidence="2">The sequence shown here is derived from an EMBL/GenBank/DDBJ whole genome shotgun (WGS) entry which is preliminary data.</text>
</comment>
<evidence type="ECO:0000313" key="3">
    <source>
        <dbReference type="EMBL" id="NGG36620.1"/>
    </source>
</evidence>
<accession>A0A0E2Z5Z1</accession>
<keyword evidence="1" id="KW-0812">Transmembrane</keyword>
<name>A0A0E2Z5Z1_BIFBI</name>
<reference evidence="2 4" key="1">
    <citation type="submission" date="2016-01" db="EMBL/GenBank/DDBJ databases">
        <authorList>
            <person name="Oliw E.H."/>
        </authorList>
    </citation>
    <scope>NUCLEOTIDE SEQUENCE [LARGE SCALE GENOMIC DNA]</scope>
    <source>
        <strain evidence="2 4">MJR8628B</strain>
    </source>
</reference>
<feature type="transmembrane region" description="Helical" evidence="1">
    <location>
        <begin position="67"/>
        <end position="90"/>
    </location>
</feature>
<keyword evidence="1" id="KW-1133">Transmembrane helix</keyword>
<reference evidence="3 5" key="2">
    <citation type="submission" date="2020-02" db="EMBL/GenBank/DDBJ databases">
        <title>Antibiotic susceptibility profiles of lactic acid bacteria isolated from the human vagina and genetic basis of atypical resistances.</title>
        <authorList>
            <person name="Sirichoat A."/>
            <person name="Florez A.B."/>
            <person name="Vazquez L."/>
            <person name="Buppasiri P."/>
            <person name="Panya M."/>
            <person name="Lulitanond V."/>
            <person name="Mayo B."/>
        </authorList>
    </citation>
    <scope>NUCLEOTIDE SEQUENCE [LARGE SCALE GENOMIC DNA]</scope>
    <source>
        <strain evidence="3 5">VA07-1AN</strain>
    </source>
</reference>
<organism evidence="2 4">
    <name type="scientific">Bifidobacterium bifidum</name>
    <dbReference type="NCBI Taxonomy" id="1681"/>
    <lineage>
        <taxon>Bacteria</taxon>
        <taxon>Bacillati</taxon>
        <taxon>Actinomycetota</taxon>
        <taxon>Actinomycetes</taxon>
        <taxon>Bifidobacteriales</taxon>
        <taxon>Bifidobacteriaceae</taxon>
        <taxon>Bifidobacterium</taxon>
    </lineage>
</organism>
<dbReference type="Proteomes" id="UP000070092">
    <property type="component" value="Unassembled WGS sequence"/>
</dbReference>
<protein>
    <submittedName>
        <fullName evidence="2">Uncharacterized protein</fullName>
    </submittedName>
</protein>
<evidence type="ECO:0000313" key="4">
    <source>
        <dbReference type="Proteomes" id="UP000070092"/>
    </source>
</evidence>
<evidence type="ECO:0000256" key="1">
    <source>
        <dbReference type="SAM" id="Phobius"/>
    </source>
</evidence>
<evidence type="ECO:0000313" key="5">
    <source>
        <dbReference type="Proteomes" id="UP000488776"/>
    </source>
</evidence>
<feature type="transmembrane region" description="Helical" evidence="1">
    <location>
        <begin position="102"/>
        <end position="124"/>
    </location>
</feature>
<evidence type="ECO:0000313" key="2">
    <source>
        <dbReference type="EMBL" id="KWZ82858.1"/>
    </source>
</evidence>
<dbReference type="EMBL" id="LRPO01000003">
    <property type="protein sequence ID" value="KWZ82858.1"/>
    <property type="molecule type" value="Genomic_DNA"/>
</dbReference>
<dbReference type="PATRIC" id="fig|1681.23.peg.632"/>